<dbReference type="Pfam" id="PF10340">
    <property type="entry name" value="Say1_Mug180"/>
    <property type="match status" value="1"/>
</dbReference>
<evidence type="ECO:0008006" key="4">
    <source>
        <dbReference type="Google" id="ProtNLM"/>
    </source>
</evidence>
<reference evidence="2 3" key="1">
    <citation type="submission" date="2024-01" db="EMBL/GenBank/DDBJ databases">
        <authorList>
            <person name="Allen C."/>
            <person name="Tagirdzhanova G."/>
        </authorList>
    </citation>
    <scope>NUCLEOTIDE SEQUENCE [LARGE SCALE GENOMIC DNA]</scope>
</reference>
<keyword evidence="3" id="KW-1185">Reference proteome</keyword>
<evidence type="ECO:0000313" key="2">
    <source>
        <dbReference type="EMBL" id="CAK7217755.1"/>
    </source>
</evidence>
<accession>A0ABP0BE41</accession>
<dbReference type="SUPFAM" id="SSF53474">
    <property type="entry name" value="alpha/beta-Hydrolases"/>
    <property type="match status" value="1"/>
</dbReference>
<dbReference type="PANTHER" id="PTHR48081:SF31">
    <property type="entry name" value="STERYL ACETYL HYDROLASE MUG81-RELATED"/>
    <property type="match status" value="1"/>
</dbReference>
<evidence type="ECO:0000256" key="1">
    <source>
        <dbReference type="ARBA" id="ARBA00022801"/>
    </source>
</evidence>
<dbReference type="InterPro" id="IPR019436">
    <property type="entry name" value="Say1-like"/>
</dbReference>
<organism evidence="2 3">
    <name type="scientific">Sporothrix bragantina</name>
    <dbReference type="NCBI Taxonomy" id="671064"/>
    <lineage>
        <taxon>Eukaryota</taxon>
        <taxon>Fungi</taxon>
        <taxon>Dikarya</taxon>
        <taxon>Ascomycota</taxon>
        <taxon>Pezizomycotina</taxon>
        <taxon>Sordariomycetes</taxon>
        <taxon>Sordariomycetidae</taxon>
        <taxon>Ophiostomatales</taxon>
        <taxon>Ophiostomataceae</taxon>
        <taxon>Sporothrix</taxon>
    </lineage>
</organism>
<keyword evidence="1" id="KW-0378">Hydrolase</keyword>
<evidence type="ECO:0000313" key="3">
    <source>
        <dbReference type="Proteomes" id="UP001642406"/>
    </source>
</evidence>
<dbReference type="EMBL" id="CAWUHC010000021">
    <property type="protein sequence ID" value="CAK7217755.1"/>
    <property type="molecule type" value="Genomic_DNA"/>
</dbReference>
<comment type="caution">
    <text evidence="2">The sequence shown here is derived from an EMBL/GenBank/DDBJ whole genome shotgun (WGS) entry which is preliminary data.</text>
</comment>
<name>A0ABP0BE41_9PEZI</name>
<dbReference type="PANTHER" id="PTHR48081">
    <property type="entry name" value="AB HYDROLASE SUPERFAMILY PROTEIN C4A8.06C"/>
    <property type="match status" value="1"/>
</dbReference>
<proteinExistence type="predicted"/>
<dbReference type="Gene3D" id="3.40.50.1820">
    <property type="entry name" value="alpha/beta hydrolase"/>
    <property type="match status" value="1"/>
</dbReference>
<gene>
    <name evidence="2" type="ORF">SBRCBS47491_003278</name>
</gene>
<protein>
    <recommendedName>
        <fullName evidence="4">Alpha/beta hydrolase fold-3 domain-containing protein</fullName>
    </recommendedName>
</protein>
<sequence length="429" mass="46243">MAAESQHPIEREYAVMLSLWGWLCLLGRAIAITVKLIGKLVGAVFGGKKRCNGHSLHKYIAYEGMRDYQYGFSAVGIQNLLPSTRWMARQFARSNRIPFAQLHLRDGTTAFRLGGPSTKATAGDSNMSSSSSPGRTIVMFHGGGYMGPALGEHIHLACGFSKKLPEGVTVYILQYALASETANQYPRQLQQAAVLLDYLINSEGIPPAAITLIGDSAGGHLALSLLLHLAHPNPKVPALSLKGQHLAGAALISPWMITAARSEGLVQENEPNDVLHAIALDYWAQNFLGNVNPSNEPWSCPLTTPSEWWADLPVDDLFVTYGESEVLRDNAAQLCSALLLARPAREEKEGQASRKISAKGYAGEMHVHMVMNRFLKLNEPCKSEEDFVAWFKAQMAAPAPSASTTPAASVVPAAPVVPVEAATPAPADE</sequence>
<dbReference type="InterPro" id="IPR050300">
    <property type="entry name" value="GDXG_lipolytic_enzyme"/>
</dbReference>
<dbReference type="InterPro" id="IPR029058">
    <property type="entry name" value="AB_hydrolase_fold"/>
</dbReference>
<dbReference type="Proteomes" id="UP001642406">
    <property type="component" value="Unassembled WGS sequence"/>
</dbReference>